<evidence type="ECO:0000256" key="2">
    <source>
        <dbReference type="ARBA" id="ARBA00009226"/>
    </source>
</evidence>
<dbReference type="EMBL" id="JBHRYJ010000007">
    <property type="protein sequence ID" value="MFC3678210.1"/>
    <property type="molecule type" value="Genomic_DNA"/>
</dbReference>
<dbReference type="InterPro" id="IPR001543">
    <property type="entry name" value="FliN-like_C"/>
</dbReference>
<keyword evidence="6" id="KW-0283">Flagellar rotation</keyword>
<keyword evidence="4" id="KW-1003">Cell membrane</keyword>
<keyword evidence="9" id="KW-0966">Cell projection</keyword>
<evidence type="ECO:0000256" key="7">
    <source>
        <dbReference type="ARBA" id="ARBA00023136"/>
    </source>
</evidence>
<dbReference type="InterPro" id="IPR036429">
    <property type="entry name" value="SpoA-like_sf"/>
</dbReference>
<feature type="domain" description="Flagellar motor switch protein FliN-like C-terminal" evidence="8">
    <location>
        <begin position="6"/>
        <end position="75"/>
    </location>
</feature>
<dbReference type="SUPFAM" id="SSF101801">
    <property type="entry name" value="Surface presentation of antigens (SPOA)"/>
    <property type="match status" value="1"/>
</dbReference>
<dbReference type="PRINTS" id="PR00956">
    <property type="entry name" value="FLGMOTORFLIN"/>
</dbReference>
<dbReference type="Proteomes" id="UP001595711">
    <property type="component" value="Unassembled WGS sequence"/>
</dbReference>
<keyword evidence="9" id="KW-0969">Cilium</keyword>
<evidence type="ECO:0000256" key="3">
    <source>
        <dbReference type="ARBA" id="ARBA00021897"/>
    </source>
</evidence>
<dbReference type="RefSeq" id="WP_379729820.1">
    <property type="nucleotide sequence ID" value="NZ_JBHRYJ010000007.1"/>
</dbReference>
<reference evidence="10" key="1">
    <citation type="journal article" date="2019" name="Int. J. Syst. Evol. Microbiol.">
        <title>The Global Catalogue of Microorganisms (GCM) 10K type strain sequencing project: providing services to taxonomists for standard genome sequencing and annotation.</title>
        <authorList>
            <consortium name="The Broad Institute Genomics Platform"/>
            <consortium name="The Broad Institute Genome Sequencing Center for Infectious Disease"/>
            <person name="Wu L."/>
            <person name="Ma J."/>
        </authorList>
    </citation>
    <scope>NUCLEOTIDE SEQUENCE [LARGE SCALE GENOMIC DNA]</scope>
    <source>
        <strain evidence="10">KCTC 42182</strain>
    </source>
</reference>
<sequence length="79" mass="8349">MASNTAVNDVSVEISVVLGKATMPIHQVLKVGRGAVIELDASVDDHAWIFANNKLIARGEIVISGEKVAISITDTMSDD</sequence>
<evidence type="ECO:0000313" key="9">
    <source>
        <dbReference type="EMBL" id="MFC3678210.1"/>
    </source>
</evidence>
<name>A0ABV7VKZ9_9PROT</name>
<protein>
    <recommendedName>
        <fullName evidence="3">Flagellar motor switch protein FliN</fullName>
    </recommendedName>
</protein>
<proteinExistence type="inferred from homology"/>
<gene>
    <name evidence="9" type="ORF">ACFOOQ_21855</name>
</gene>
<keyword evidence="5" id="KW-0145">Chemotaxis</keyword>
<comment type="similarity">
    <text evidence="2">Belongs to the FliN/MopA/SpaO family.</text>
</comment>
<evidence type="ECO:0000256" key="5">
    <source>
        <dbReference type="ARBA" id="ARBA00022500"/>
    </source>
</evidence>
<organism evidence="9 10">
    <name type="scientific">Ferrovibrio xuzhouensis</name>
    <dbReference type="NCBI Taxonomy" id="1576914"/>
    <lineage>
        <taxon>Bacteria</taxon>
        <taxon>Pseudomonadati</taxon>
        <taxon>Pseudomonadota</taxon>
        <taxon>Alphaproteobacteria</taxon>
        <taxon>Rhodospirillales</taxon>
        <taxon>Rhodospirillaceae</taxon>
        <taxon>Ferrovibrio</taxon>
    </lineage>
</organism>
<dbReference type="Pfam" id="PF01052">
    <property type="entry name" value="FliMN_C"/>
    <property type="match status" value="1"/>
</dbReference>
<keyword evidence="9" id="KW-0282">Flagellum</keyword>
<keyword evidence="10" id="KW-1185">Reference proteome</keyword>
<evidence type="ECO:0000256" key="6">
    <source>
        <dbReference type="ARBA" id="ARBA00022779"/>
    </source>
</evidence>
<dbReference type="Gene3D" id="2.30.330.10">
    <property type="entry name" value="SpoA-like"/>
    <property type="match status" value="1"/>
</dbReference>
<keyword evidence="7" id="KW-0472">Membrane</keyword>
<evidence type="ECO:0000313" key="10">
    <source>
        <dbReference type="Proteomes" id="UP001595711"/>
    </source>
</evidence>
<accession>A0ABV7VKZ9</accession>
<evidence type="ECO:0000256" key="1">
    <source>
        <dbReference type="ARBA" id="ARBA00004413"/>
    </source>
</evidence>
<comment type="subcellular location">
    <subcellularLocation>
        <location evidence="1">Cell membrane</location>
        <topology evidence="1">Peripheral membrane protein</topology>
        <orientation evidence="1">Cytoplasmic side</orientation>
    </subcellularLocation>
</comment>
<dbReference type="InterPro" id="IPR051469">
    <property type="entry name" value="FliN/MopA/SpaO"/>
</dbReference>
<comment type="caution">
    <text evidence="9">The sequence shown here is derived from an EMBL/GenBank/DDBJ whole genome shotgun (WGS) entry which is preliminary data.</text>
</comment>
<dbReference type="InterPro" id="IPR001172">
    <property type="entry name" value="FliN_T3SS_HrcQb"/>
</dbReference>
<dbReference type="PANTHER" id="PTHR43484:SF1">
    <property type="entry name" value="FLAGELLAR MOTOR SWITCH PROTEIN FLIN"/>
    <property type="match status" value="1"/>
</dbReference>
<dbReference type="PANTHER" id="PTHR43484">
    <property type="match status" value="1"/>
</dbReference>
<evidence type="ECO:0000256" key="4">
    <source>
        <dbReference type="ARBA" id="ARBA00022475"/>
    </source>
</evidence>
<evidence type="ECO:0000259" key="8">
    <source>
        <dbReference type="Pfam" id="PF01052"/>
    </source>
</evidence>